<accession>A0AAD4M051</accession>
<name>A0AAD4M051_9AGAM</name>
<organism evidence="1 2">
    <name type="scientific">Multifurca ochricompacta</name>
    <dbReference type="NCBI Taxonomy" id="376703"/>
    <lineage>
        <taxon>Eukaryota</taxon>
        <taxon>Fungi</taxon>
        <taxon>Dikarya</taxon>
        <taxon>Basidiomycota</taxon>
        <taxon>Agaricomycotina</taxon>
        <taxon>Agaricomycetes</taxon>
        <taxon>Russulales</taxon>
        <taxon>Russulaceae</taxon>
        <taxon>Multifurca</taxon>
    </lineage>
</organism>
<evidence type="ECO:0000313" key="2">
    <source>
        <dbReference type="Proteomes" id="UP001203297"/>
    </source>
</evidence>
<sequence>MPTKPRTPQIFFGRDSELAQIIHMIFTNIGSHPARIAILGPGGYGKTTLANAVLTHDRVRSIMAPL</sequence>
<comment type="caution">
    <text evidence="1">The sequence shown here is derived from an EMBL/GenBank/DDBJ whole genome shotgun (WGS) entry which is preliminary data.</text>
</comment>
<evidence type="ECO:0000313" key="1">
    <source>
        <dbReference type="EMBL" id="KAI0297444.1"/>
    </source>
</evidence>
<dbReference type="EMBL" id="WTXG01000037">
    <property type="protein sequence ID" value="KAI0297444.1"/>
    <property type="molecule type" value="Genomic_DNA"/>
</dbReference>
<gene>
    <name evidence="1" type="ORF">B0F90DRAFT_1739388</name>
</gene>
<dbReference type="SUPFAM" id="SSF52540">
    <property type="entry name" value="P-loop containing nucleoside triphosphate hydrolases"/>
    <property type="match status" value="1"/>
</dbReference>
<dbReference type="InterPro" id="IPR027417">
    <property type="entry name" value="P-loop_NTPase"/>
</dbReference>
<feature type="non-terminal residue" evidence="1">
    <location>
        <position position="66"/>
    </location>
</feature>
<dbReference type="Proteomes" id="UP001203297">
    <property type="component" value="Unassembled WGS sequence"/>
</dbReference>
<protein>
    <submittedName>
        <fullName evidence="1">Uncharacterized protein</fullName>
    </submittedName>
</protein>
<keyword evidence="2" id="KW-1185">Reference proteome</keyword>
<dbReference type="Gene3D" id="3.40.50.300">
    <property type="entry name" value="P-loop containing nucleotide triphosphate hydrolases"/>
    <property type="match status" value="1"/>
</dbReference>
<dbReference type="AlphaFoldDB" id="A0AAD4M051"/>
<proteinExistence type="predicted"/>
<reference evidence="1" key="1">
    <citation type="journal article" date="2022" name="New Phytol.">
        <title>Evolutionary transition to the ectomycorrhizal habit in the genomes of a hyperdiverse lineage of mushroom-forming fungi.</title>
        <authorList>
            <person name="Looney B."/>
            <person name="Miyauchi S."/>
            <person name="Morin E."/>
            <person name="Drula E."/>
            <person name="Courty P.E."/>
            <person name="Kohler A."/>
            <person name="Kuo A."/>
            <person name="LaButti K."/>
            <person name="Pangilinan J."/>
            <person name="Lipzen A."/>
            <person name="Riley R."/>
            <person name="Andreopoulos W."/>
            <person name="He G."/>
            <person name="Johnson J."/>
            <person name="Nolan M."/>
            <person name="Tritt A."/>
            <person name="Barry K.W."/>
            <person name="Grigoriev I.V."/>
            <person name="Nagy L.G."/>
            <person name="Hibbett D."/>
            <person name="Henrissat B."/>
            <person name="Matheny P.B."/>
            <person name="Labbe J."/>
            <person name="Martin F.M."/>
        </authorList>
    </citation>
    <scope>NUCLEOTIDE SEQUENCE</scope>
    <source>
        <strain evidence="1">BPL690</strain>
    </source>
</reference>